<evidence type="ECO:0000313" key="3">
    <source>
        <dbReference type="EMBL" id="OHA67181.1"/>
    </source>
</evidence>
<keyword evidence="1" id="KW-0472">Membrane</keyword>
<evidence type="ECO:0008006" key="5">
    <source>
        <dbReference type="Google" id="ProtNLM"/>
    </source>
</evidence>
<dbReference type="EMBL" id="MHTV01000015">
    <property type="protein sequence ID" value="OHA67181.1"/>
    <property type="molecule type" value="Genomic_DNA"/>
</dbReference>
<gene>
    <name evidence="3" type="ORF">A3C04_02640</name>
</gene>
<keyword evidence="1" id="KW-0812">Transmembrane</keyword>
<dbReference type="AlphaFoldDB" id="A0A1G2R517"/>
<dbReference type="Proteomes" id="UP000178092">
    <property type="component" value="Unassembled WGS sequence"/>
</dbReference>
<reference evidence="3 4" key="1">
    <citation type="journal article" date="2016" name="Nat. Commun.">
        <title>Thousands of microbial genomes shed light on interconnected biogeochemical processes in an aquifer system.</title>
        <authorList>
            <person name="Anantharaman K."/>
            <person name="Brown C.T."/>
            <person name="Hug L.A."/>
            <person name="Sharon I."/>
            <person name="Castelle C.J."/>
            <person name="Probst A.J."/>
            <person name="Thomas B.C."/>
            <person name="Singh A."/>
            <person name="Wilkins M.J."/>
            <person name="Karaoz U."/>
            <person name="Brodie E.L."/>
            <person name="Williams K.H."/>
            <person name="Hubbard S.S."/>
            <person name="Banfield J.F."/>
        </authorList>
    </citation>
    <scope>NUCLEOTIDE SEQUENCE [LARGE SCALE GENOMIC DNA]</scope>
</reference>
<proteinExistence type="predicted"/>
<feature type="transmembrane region" description="Helical" evidence="1">
    <location>
        <begin position="66"/>
        <end position="87"/>
    </location>
</feature>
<sequence>MRKKIFFLAFSIIAIAFLLAPAGANAQIIPCGNIEAGQPICNLCHAFELLHNIIEFLLIPGSLNSGVAFVLLLATFLIVWGGFKIFLSAGDPTKLQSGKQILTSTLIGLLIIYGSWVAINLVLGFVGVASWSGLGKWMEIKCDVEASFFSPPPIVGIPEPVALPPLPPGPEPPTPEERPPIIACKSGLVQDDFGSLLSGARVQSCVGPATYATAPDLCASDSHIGDIVSDAGLGTILSREIPPPYPHVDKGGLEPGSWWLYVNAEFAGNDYCPSGIHTVQASRTHIQEACFQLETEEYCEEHCSESSCDEEGSCSESCHDVCWKYCPLDPCSIKANATQNTLRVSYGGKEIYKDDEGIIKTSLILYNKETYMTKYAVLRPQTDLLDGAICISAVPSR</sequence>
<name>A0A1G2R517_9BACT</name>
<feature type="transmembrane region" description="Helical" evidence="1">
    <location>
        <begin position="107"/>
        <end position="131"/>
    </location>
</feature>
<keyword evidence="2" id="KW-0732">Signal</keyword>
<evidence type="ECO:0000313" key="4">
    <source>
        <dbReference type="Proteomes" id="UP000178092"/>
    </source>
</evidence>
<organism evidence="3 4">
    <name type="scientific">Candidatus Wildermuthbacteria bacterium RIFCSPHIGHO2_02_FULL_45_25</name>
    <dbReference type="NCBI Taxonomy" id="1802450"/>
    <lineage>
        <taxon>Bacteria</taxon>
        <taxon>Candidatus Wildermuthiibacteriota</taxon>
    </lineage>
</organism>
<accession>A0A1G2R517</accession>
<evidence type="ECO:0000256" key="2">
    <source>
        <dbReference type="SAM" id="SignalP"/>
    </source>
</evidence>
<protein>
    <recommendedName>
        <fullName evidence="5">Cytochrome c domain-containing protein</fullName>
    </recommendedName>
</protein>
<keyword evidence="1" id="KW-1133">Transmembrane helix</keyword>
<feature type="chain" id="PRO_5009584215" description="Cytochrome c domain-containing protein" evidence="2">
    <location>
        <begin position="27"/>
        <end position="397"/>
    </location>
</feature>
<evidence type="ECO:0000256" key="1">
    <source>
        <dbReference type="SAM" id="Phobius"/>
    </source>
</evidence>
<feature type="signal peptide" evidence="2">
    <location>
        <begin position="1"/>
        <end position="26"/>
    </location>
</feature>
<comment type="caution">
    <text evidence="3">The sequence shown here is derived from an EMBL/GenBank/DDBJ whole genome shotgun (WGS) entry which is preliminary data.</text>
</comment>